<dbReference type="EMBL" id="AYSA01000159">
    <property type="protein sequence ID" value="ESZ95957.1"/>
    <property type="molecule type" value="Genomic_DNA"/>
</dbReference>
<gene>
    <name evidence="2" type="ORF">SBOR_3649</name>
</gene>
<feature type="region of interest" description="Disordered" evidence="1">
    <location>
        <begin position="84"/>
        <end position="103"/>
    </location>
</feature>
<dbReference type="Proteomes" id="UP000019487">
    <property type="component" value="Unassembled WGS sequence"/>
</dbReference>
<keyword evidence="3" id="KW-1185">Reference proteome</keyword>
<accession>W9CGW2</accession>
<protein>
    <submittedName>
        <fullName evidence="2">Uncharacterized protein</fullName>
    </submittedName>
</protein>
<name>W9CGW2_SCLBF</name>
<feature type="region of interest" description="Disordered" evidence="1">
    <location>
        <begin position="1"/>
        <end position="26"/>
    </location>
</feature>
<organism evidence="2 3">
    <name type="scientific">Sclerotinia borealis (strain F-4128)</name>
    <dbReference type="NCBI Taxonomy" id="1432307"/>
    <lineage>
        <taxon>Eukaryota</taxon>
        <taxon>Fungi</taxon>
        <taxon>Dikarya</taxon>
        <taxon>Ascomycota</taxon>
        <taxon>Pezizomycotina</taxon>
        <taxon>Leotiomycetes</taxon>
        <taxon>Helotiales</taxon>
        <taxon>Sclerotiniaceae</taxon>
        <taxon>Sclerotinia</taxon>
    </lineage>
</organism>
<reference evidence="2 3" key="1">
    <citation type="journal article" date="2014" name="Genome Announc.">
        <title>Draft genome sequence of Sclerotinia borealis, a psychrophilic plant pathogenic fungus.</title>
        <authorList>
            <person name="Mardanov A.V."/>
            <person name="Beletsky A.V."/>
            <person name="Kadnikov V.V."/>
            <person name="Ignatov A.N."/>
            <person name="Ravin N.V."/>
        </authorList>
    </citation>
    <scope>NUCLEOTIDE SEQUENCE [LARGE SCALE GENOMIC DNA]</scope>
    <source>
        <strain evidence="3">F-4157</strain>
    </source>
</reference>
<sequence length="338" mass="37975">MTPSFHEARNKHSAAKPPPSKERTPFQEQLAKNPYAFALTMPVRQCSVTQLSLPSFFLQEFTVMAHPTTGLPWHVPRSLTSPFSSNPKLADDDSSPSHTPSLGSTSYVAMRQPLFQSLFKKGSGYAGAYKKFGLPNAKSLARKRIMLSAVWRSDMDTFLLELMRRRTAEMLKYLCKKDEKYIHQCVNWERVDFSPQVGCVLWMGQKVASGSGEETEESQEQEQEIPPGEFETRRIGPGGRKLVPVFNMRTMMGKEWVEKMREGNKIFGNQILVVKHKNATKEIQMKLWKLQGYVATFGGMPAMQSSKVAKAKGINFVSTSTAGNSKSFTPGGNFKAFR</sequence>
<feature type="compositionally biased region" description="Acidic residues" evidence="1">
    <location>
        <begin position="213"/>
        <end position="223"/>
    </location>
</feature>
<evidence type="ECO:0000313" key="2">
    <source>
        <dbReference type="EMBL" id="ESZ95957.1"/>
    </source>
</evidence>
<dbReference type="STRING" id="1432307.W9CGW2"/>
<feature type="compositionally biased region" description="Basic and acidic residues" evidence="1">
    <location>
        <begin position="1"/>
        <end position="10"/>
    </location>
</feature>
<proteinExistence type="predicted"/>
<dbReference type="HOGENOM" id="CLU_033344_0_0_1"/>
<comment type="caution">
    <text evidence="2">The sequence shown here is derived from an EMBL/GenBank/DDBJ whole genome shotgun (WGS) entry which is preliminary data.</text>
</comment>
<dbReference type="AlphaFoldDB" id="W9CGW2"/>
<dbReference type="OrthoDB" id="3363286at2759"/>
<feature type="region of interest" description="Disordered" evidence="1">
    <location>
        <begin position="211"/>
        <end position="233"/>
    </location>
</feature>
<evidence type="ECO:0000256" key="1">
    <source>
        <dbReference type="SAM" id="MobiDB-lite"/>
    </source>
</evidence>
<evidence type="ECO:0000313" key="3">
    <source>
        <dbReference type="Proteomes" id="UP000019487"/>
    </source>
</evidence>